<sequence length="712" mass="76919">MDSEILAIIADGGTTSVLDKDAAVNVVTWDTDQWVSYDDETTIKMKKYYANGKCLGGTNASQELLEMNGLIKKSLFGGQTPQVSSLSQYVWGGCDEDCPSGTTHATNRKGKSASNVAIYSGCFNGQKRNYCCPTDDVPTCQWQGSAFLCRSHSCSKGEVQVATDQYATGHSCWFNHKSLCCTSTSSDAAVGQYKWSGSAPDCASGDNHAGCASGYPEYLTDSVNGQGGESVCYNDPVPYQNCSWTTRAHTILAPFTSNTCCPAGKQIVAKTYIDHDSSYPCWHNTASYFCCDTFNQVTFGSQNRARKFPFICLCSNPTNDPPNFCSAADTDYVYSDEPDSDGNSADFIELYWYEDGCFTLPKTGSPDVMKRCEEFRELLWSIGNATGEDSEGIFGGLFPRARKSKICQSKKTISTFKAKDYPNVGTLAATRQFYGVVKSGAKTAICNELPITLGKRILGTNYVVEHVTELQTPAQFATSMLSGKLPSAAAAPGAASNYDWTQVFSQNGYFFQTWAQLGVTRPTSLTGDSPAEAIANALGSTADISNLQILDAPTNGLEAAAWQLFDNIISPKRFGGESVEGKVNMMNRLYDTLPGYMNSADVQGSLKYGYKAIKAAMGALDQAAQNNPNVDGITASSFEDAWMAYSKDFFEQMQGNLQDFVTARINEVTKYWSSSAATKAFTKAGAAAIANSLGEKLSGVSMDVVIDSTFVQ</sequence>
<gene>
    <name evidence="1" type="ORF">AAWM_04261</name>
</gene>
<dbReference type="Proteomes" id="UP000286921">
    <property type="component" value="Unassembled WGS sequence"/>
</dbReference>
<organism evidence="1 2">
    <name type="scientific">Aspergillus awamori</name>
    <name type="common">Black koji mold</name>
    <dbReference type="NCBI Taxonomy" id="105351"/>
    <lineage>
        <taxon>Eukaryota</taxon>
        <taxon>Fungi</taxon>
        <taxon>Dikarya</taxon>
        <taxon>Ascomycota</taxon>
        <taxon>Pezizomycotina</taxon>
        <taxon>Eurotiomycetes</taxon>
        <taxon>Eurotiomycetidae</taxon>
        <taxon>Eurotiales</taxon>
        <taxon>Aspergillaceae</taxon>
        <taxon>Aspergillus</taxon>
    </lineage>
</organism>
<evidence type="ECO:0000313" key="2">
    <source>
        <dbReference type="Proteomes" id="UP000286921"/>
    </source>
</evidence>
<dbReference type="AlphaFoldDB" id="A0A401KQ30"/>
<keyword evidence="2" id="KW-1185">Reference proteome</keyword>
<dbReference type="InterPro" id="IPR029070">
    <property type="entry name" value="Chitinase_insertion_sf"/>
</dbReference>
<dbReference type="Gene3D" id="3.10.50.10">
    <property type="match status" value="1"/>
</dbReference>
<dbReference type="Gene3D" id="3.20.20.80">
    <property type="entry name" value="Glycosidases"/>
    <property type="match status" value="1"/>
</dbReference>
<reference evidence="1 2" key="1">
    <citation type="submission" date="2016-09" db="EMBL/GenBank/DDBJ databases">
        <title>Aspergillus awamori IFM 58123T.</title>
        <authorList>
            <person name="Kusuya Y."/>
            <person name="Shimizu M."/>
            <person name="Takahashi H."/>
            <person name="Yaguchi T."/>
        </authorList>
    </citation>
    <scope>NUCLEOTIDE SEQUENCE [LARGE SCALE GENOMIC DNA]</scope>
    <source>
        <strain evidence="1 2">IFM 58123</strain>
    </source>
</reference>
<name>A0A401KQ30_ASPAW</name>
<proteinExistence type="predicted"/>
<comment type="caution">
    <text evidence="1">The sequence shown here is derived from an EMBL/GenBank/DDBJ whole genome shotgun (WGS) entry which is preliminary data.</text>
</comment>
<evidence type="ECO:0000313" key="1">
    <source>
        <dbReference type="EMBL" id="GCB21376.1"/>
    </source>
</evidence>
<protein>
    <submittedName>
        <fullName evidence="1">Uncharacterized protein</fullName>
    </submittedName>
</protein>
<dbReference type="EMBL" id="BDHI01000008">
    <property type="protein sequence ID" value="GCB21376.1"/>
    <property type="molecule type" value="Genomic_DNA"/>
</dbReference>
<accession>A0A401KQ30</accession>